<keyword evidence="3" id="KW-0378">Hydrolase</keyword>
<name>A0A2S5GI30_9BURK</name>
<comment type="caution">
    <text evidence="6">The sequence shown here is derived from an EMBL/GenBank/DDBJ whole genome shotgun (WGS) entry which is preliminary data.</text>
</comment>
<reference evidence="6 7" key="1">
    <citation type="submission" date="2018-02" db="EMBL/GenBank/DDBJ databases">
        <title>Draft Genome of Achromobacter spanius stain 6.</title>
        <authorList>
            <person name="Gunasekera T.S."/>
            <person name="Radwan O."/>
            <person name="Ruiz O.N."/>
        </authorList>
    </citation>
    <scope>NUCLEOTIDE SEQUENCE [LARGE SCALE GENOMIC DNA]</scope>
    <source>
        <strain evidence="6 7">6</strain>
    </source>
</reference>
<dbReference type="Pfam" id="PF04586">
    <property type="entry name" value="Peptidase_S78"/>
    <property type="match status" value="1"/>
</dbReference>
<proteinExistence type="predicted"/>
<dbReference type="EMBL" id="PREU01000025">
    <property type="protein sequence ID" value="PPA72571.1"/>
    <property type="molecule type" value="Genomic_DNA"/>
</dbReference>
<keyword evidence="2 6" id="KW-0645">Protease</keyword>
<protein>
    <submittedName>
        <fullName evidence="6">HK97 family phage prohead protease</fullName>
    </submittedName>
</protein>
<evidence type="ECO:0000259" key="5">
    <source>
        <dbReference type="Pfam" id="PF04586"/>
    </source>
</evidence>
<dbReference type="NCBIfam" id="TIGR01543">
    <property type="entry name" value="proheadase_HK97"/>
    <property type="match status" value="1"/>
</dbReference>
<evidence type="ECO:0000256" key="3">
    <source>
        <dbReference type="ARBA" id="ARBA00022801"/>
    </source>
</evidence>
<dbReference type="Proteomes" id="UP000239990">
    <property type="component" value="Unassembled WGS sequence"/>
</dbReference>
<accession>A0A2S5GI30</accession>
<dbReference type="GO" id="GO:0006508">
    <property type="term" value="P:proteolysis"/>
    <property type="evidence" value="ECO:0007669"/>
    <property type="project" value="UniProtKB-KW"/>
</dbReference>
<gene>
    <name evidence="6" type="ORF">C4E15_29990</name>
</gene>
<organism evidence="6 7">
    <name type="scientific">Achromobacter spanius</name>
    <dbReference type="NCBI Taxonomy" id="217203"/>
    <lineage>
        <taxon>Bacteria</taxon>
        <taxon>Pseudomonadati</taxon>
        <taxon>Pseudomonadota</taxon>
        <taxon>Betaproteobacteria</taxon>
        <taxon>Burkholderiales</taxon>
        <taxon>Alcaligenaceae</taxon>
        <taxon>Achromobacter</taxon>
    </lineage>
</organism>
<dbReference type="AlphaFoldDB" id="A0A2S5GI30"/>
<keyword evidence="1" id="KW-1188">Viral release from host cell</keyword>
<dbReference type="RefSeq" id="WP_104145958.1">
    <property type="nucleotide sequence ID" value="NZ_PREU01000025.1"/>
</dbReference>
<dbReference type="InterPro" id="IPR006433">
    <property type="entry name" value="Prohead_protease"/>
</dbReference>
<sequence length="208" mass="23281">MKDLEMRTLGNQPCELRTSGEGETERPQIAGYAAVFNTRSALLFGTFVEEIAPGAFDDVMGDDVRALFNHDPNFVLGRTRSNTLRLEIDSRGLAYTIDPPETQTVRDLVLTPLKRGDVTGSSFGFRVAPDGDEWRREGEIIVRTIHKLAELRDVSPVTYPAYGDSHAAQRSLESWKKMAESVQDLAAKAIHERRARERFLELTSLTSI</sequence>
<dbReference type="InterPro" id="IPR054613">
    <property type="entry name" value="Peptidase_S78_dom"/>
</dbReference>
<evidence type="ECO:0000313" key="6">
    <source>
        <dbReference type="EMBL" id="PPA72571.1"/>
    </source>
</evidence>
<feature type="region of interest" description="Disordered" evidence="4">
    <location>
        <begin position="1"/>
        <end position="24"/>
    </location>
</feature>
<evidence type="ECO:0000256" key="4">
    <source>
        <dbReference type="SAM" id="MobiDB-lite"/>
    </source>
</evidence>
<dbReference type="OrthoDB" id="64791at2"/>
<feature type="domain" description="Prohead serine protease" evidence="5">
    <location>
        <begin position="17"/>
        <end position="176"/>
    </location>
</feature>
<evidence type="ECO:0000256" key="1">
    <source>
        <dbReference type="ARBA" id="ARBA00022612"/>
    </source>
</evidence>
<dbReference type="GO" id="GO:0008233">
    <property type="term" value="F:peptidase activity"/>
    <property type="evidence" value="ECO:0007669"/>
    <property type="project" value="UniProtKB-KW"/>
</dbReference>
<evidence type="ECO:0000256" key="2">
    <source>
        <dbReference type="ARBA" id="ARBA00022670"/>
    </source>
</evidence>
<evidence type="ECO:0000313" key="7">
    <source>
        <dbReference type="Proteomes" id="UP000239990"/>
    </source>
</evidence>